<keyword evidence="12 14" id="KW-0234">DNA repair</keyword>
<dbReference type="Gene3D" id="2.130.10.10">
    <property type="entry name" value="YVTN repeat-like/Quinoprotein amine dehydrogenase"/>
    <property type="match status" value="1"/>
</dbReference>
<comment type="subunit">
    <text evidence="14">Homotetramer.</text>
</comment>
<keyword evidence="4" id="KW-0853">WD repeat</keyword>
<dbReference type="Pfam" id="PF00400">
    <property type="entry name" value="WD40"/>
    <property type="match status" value="1"/>
</dbReference>
<dbReference type="Pfam" id="PF04564">
    <property type="entry name" value="U-box"/>
    <property type="match status" value="1"/>
</dbReference>
<evidence type="ECO:0000256" key="1">
    <source>
        <dbReference type="ARBA" id="ARBA00004123"/>
    </source>
</evidence>
<evidence type="ECO:0000256" key="11">
    <source>
        <dbReference type="ARBA" id="ARBA00023187"/>
    </source>
</evidence>
<evidence type="ECO:0000256" key="2">
    <source>
        <dbReference type="ARBA" id="ARBA00004906"/>
    </source>
</evidence>
<dbReference type="STRING" id="683960.A0A1E3P1D3"/>
<dbReference type="EC" id="2.3.2.27" evidence="14"/>
<dbReference type="InterPro" id="IPR001680">
    <property type="entry name" value="WD40_rpt"/>
</dbReference>
<dbReference type="InterPro" id="IPR003613">
    <property type="entry name" value="Ubox_domain"/>
</dbReference>
<dbReference type="InterPro" id="IPR015943">
    <property type="entry name" value="WD40/YVTN_repeat-like_dom_sf"/>
</dbReference>
<reference evidence="16 17" key="1">
    <citation type="journal article" date="2016" name="Proc. Natl. Acad. Sci. U.S.A.">
        <title>Comparative genomics of biotechnologically important yeasts.</title>
        <authorList>
            <person name="Riley R."/>
            <person name="Haridas S."/>
            <person name="Wolfe K.H."/>
            <person name="Lopes M.R."/>
            <person name="Hittinger C.T."/>
            <person name="Goeker M."/>
            <person name="Salamov A.A."/>
            <person name="Wisecaver J.H."/>
            <person name="Long T.M."/>
            <person name="Calvey C.H."/>
            <person name="Aerts A.L."/>
            <person name="Barry K.W."/>
            <person name="Choi C."/>
            <person name="Clum A."/>
            <person name="Coughlan A.Y."/>
            <person name="Deshpande S."/>
            <person name="Douglass A.P."/>
            <person name="Hanson S.J."/>
            <person name="Klenk H.-P."/>
            <person name="LaButti K.M."/>
            <person name="Lapidus A."/>
            <person name="Lindquist E.A."/>
            <person name="Lipzen A.M."/>
            <person name="Meier-Kolthoff J.P."/>
            <person name="Ohm R.A."/>
            <person name="Otillar R.P."/>
            <person name="Pangilinan J.L."/>
            <person name="Peng Y."/>
            <person name="Rokas A."/>
            <person name="Rosa C.A."/>
            <person name="Scheuner C."/>
            <person name="Sibirny A.A."/>
            <person name="Slot J.C."/>
            <person name="Stielow J.B."/>
            <person name="Sun H."/>
            <person name="Kurtzman C.P."/>
            <person name="Blackwell M."/>
            <person name="Grigoriev I.V."/>
            <person name="Jeffries T.W."/>
        </authorList>
    </citation>
    <scope>NUCLEOTIDE SEQUENCE [LARGE SCALE GENOMIC DNA]</scope>
    <source>
        <strain evidence="17">ATCC 58044 / CBS 1984 / NCYC 433 / NRRL Y-366-8</strain>
    </source>
</reference>
<comment type="subcellular location">
    <subcellularLocation>
        <location evidence="1 14">Nucleus</location>
    </subcellularLocation>
</comment>
<evidence type="ECO:0000256" key="14">
    <source>
        <dbReference type="RuleBase" id="RU367101"/>
    </source>
</evidence>
<keyword evidence="7 14" id="KW-0747">Spliceosome</keyword>
<evidence type="ECO:0000256" key="9">
    <source>
        <dbReference type="ARBA" id="ARBA00022763"/>
    </source>
</evidence>
<evidence type="ECO:0000256" key="6">
    <source>
        <dbReference type="ARBA" id="ARBA00022679"/>
    </source>
</evidence>
<keyword evidence="13 14" id="KW-0539">Nucleus</keyword>
<dbReference type="SUPFAM" id="SSF50978">
    <property type="entry name" value="WD40 repeat-like"/>
    <property type="match status" value="1"/>
</dbReference>
<evidence type="ECO:0000256" key="8">
    <source>
        <dbReference type="ARBA" id="ARBA00022737"/>
    </source>
</evidence>
<dbReference type="GeneID" id="30200011"/>
<dbReference type="GO" id="GO:0000398">
    <property type="term" value="P:mRNA splicing, via spliceosome"/>
    <property type="evidence" value="ECO:0007669"/>
    <property type="project" value="InterPro"/>
</dbReference>
<dbReference type="FunFam" id="3.30.40.10:FF:000027">
    <property type="entry name" value="Pre-mRNA-processing factor 19, putative"/>
    <property type="match status" value="1"/>
</dbReference>
<evidence type="ECO:0000256" key="12">
    <source>
        <dbReference type="ARBA" id="ARBA00023204"/>
    </source>
</evidence>
<evidence type="ECO:0000256" key="7">
    <source>
        <dbReference type="ARBA" id="ARBA00022728"/>
    </source>
</evidence>
<sequence>MQCAISGLPPKIPVVSPKSGSIFEKELIQQYINEHHKDPINSEPLTLEELIEIKVSPYQPPRQPTLNSIPSLLSSLQNEWDSVALELFQLRKQLDDTRKELSTALYHHDAAVRVASKAIKQRDEARAALQELTLSISNGKSIEPEQVTTNGDNDVQLTDSAPSEEIAQLITSANEELFAIHKAQKNKVNVNITTPLGAIHAVGKHESKPYKRIVASSIVGGEVFLTSSTGLTSVYDVESQSYHKNDLIIKNKNISIITEVLHNDSTSTLVGASTGDLMINNDVKLGVNVHQEALVSILPHPSLKNLVFSIDKSGTYALHDTNTLVTLFQGKLNSNIVGASIHTDGALVAVADGDGTISIIDLRSNEVVKKLETPNSELSDVKFGPNGYWLIGAYSSASSNFIKVWDLRKDSSETIELVHKAHKIITDKSSQLVFTLGDSTVEIAQYNKKGKEWVLKTTNDPLKVEIDGAIVDGVLVDDSKEDEIQLAIVSDSSSVRQFKISNN</sequence>
<keyword evidence="8" id="KW-0677">Repeat</keyword>
<evidence type="ECO:0000256" key="10">
    <source>
        <dbReference type="ARBA" id="ARBA00022786"/>
    </source>
</evidence>
<dbReference type="InterPro" id="IPR013915">
    <property type="entry name" value="Prp19_cc"/>
</dbReference>
<dbReference type="Gene3D" id="3.30.40.10">
    <property type="entry name" value="Zinc/RING finger domain, C3HC4 (zinc finger)"/>
    <property type="match status" value="1"/>
</dbReference>
<comment type="pathway">
    <text evidence="2 14">Protein modification; protein ubiquitination.</text>
</comment>
<evidence type="ECO:0000256" key="3">
    <source>
        <dbReference type="ARBA" id="ARBA00006388"/>
    </source>
</evidence>
<dbReference type="GO" id="GO:0000974">
    <property type="term" value="C:Prp19 complex"/>
    <property type="evidence" value="ECO:0007669"/>
    <property type="project" value="UniProtKB-UniRule"/>
</dbReference>
<comment type="similarity">
    <text evidence="3 14">Belongs to the WD repeat PRP19 family.</text>
</comment>
<evidence type="ECO:0000256" key="4">
    <source>
        <dbReference type="ARBA" id="ARBA00022574"/>
    </source>
</evidence>
<dbReference type="SUPFAM" id="SSF57850">
    <property type="entry name" value="RING/U-box"/>
    <property type="match status" value="1"/>
</dbReference>
<dbReference type="InterPro" id="IPR055340">
    <property type="entry name" value="RING-Ubox_PRP19"/>
</dbReference>
<dbReference type="SMART" id="SM00504">
    <property type="entry name" value="Ubox"/>
    <property type="match status" value="1"/>
</dbReference>
<keyword evidence="11 14" id="KW-0508">mRNA splicing</keyword>
<dbReference type="Pfam" id="PF08606">
    <property type="entry name" value="Prp19"/>
    <property type="match status" value="1"/>
</dbReference>
<gene>
    <name evidence="16" type="ORF">WICANDRAFT_55888</name>
</gene>
<dbReference type="SMART" id="SM00320">
    <property type="entry name" value="WD40"/>
    <property type="match status" value="2"/>
</dbReference>
<keyword evidence="5 14" id="KW-0507">mRNA processing</keyword>
<feature type="domain" description="U-box" evidence="15">
    <location>
        <begin position="1"/>
        <end position="70"/>
    </location>
</feature>
<dbReference type="GO" id="GO:0006281">
    <property type="term" value="P:DNA repair"/>
    <property type="evidence" value="ECO:0007669"/>
    <property type="project" value="UniProtKB-KW"/>
</dbReference>
<name>A0A1E3P1D3_WICAA</name>
<dbReference type="RefSeq" id="XP_019038503.1">
    <property type="nucleotide sequence ID" value="XM_019182765.1"/>
</dbReference>
<organism evidence="16 17">
    <name type="scientific">Wickerhamomyces anomalus (strain ATCC 58044 / CBS 1984 / NCYC 433 / NRRL Y-366-8)</name>
    <name type="common">Yeast</name>
    <name type="synonym">Hansenula anomala</name>
    <dbReference type="NCBI Taxonomy" id="683960"/>
    <lineage>
        <taxon>Eukaryota</taxon>
        <taxon>Fungi</taxon>
        <taxon>Dikarya</taxon>
        <taxon>Ascomycota</taxon>
        <taxon>Saccharomycotina</taxon>
        <taxon>Saccharomycetes</taxon>
        <taxon>Phaffomycetales</taxon>
        <taxon>Wickerhamomycetaceae</taxon>
        <taxon>Wickerhamomyces</taxon>
    </lineage>
</organism>
<dbReference type="InterPro" id="IPR036322">
    <property type="entry name" value="WD40_repeat_dom_sf"/>
</dbReference>
<proteinExistence type="inferred from homology"/>
<dbReference type="GO" id="GO:0061630">
    <property type="term" value="F:ubiquitin protein ligase activity"/>
    <property type="evidence" value="ECO:0007669"/>
    <property type="project" value="UniProtKB-UniRule"/>
</dbReference>
<evidence type="ECO:0000256" key="5">
    <source>
        <dbReference type="ARBA" id="ARBA00022664"/>
    </source>
</evidence>
<keyword evidence="9 14" id="KW-0227">DNA damage</keyword>
<dbReference type="EMBL" id="KV454211">
    <property type="protein sequence ID" value="ODQ59296.1"/>
    <property type="molecule type" value="Genomic_DNA"/>
</dbReference>
<dbReference type="GO" id="GO:0071006">
    <property type="term" value="C:U2-type catalytic step 1 spliceosome"/>
    <property type="evidence" value="ECO:0007669"/>
    <property type="project" value="TreeGrafter"/>
</dbReference>
<dbReference type="PANTHER" id="PTHR43995:SF1">
    <property type="entry name" value="PRE-MRNA-PROCESSING FACTOR 19"/>
    <property type="match status" value="1"/>
</dbReference>
<dbReference type="InterPro" id="IPR013083">
    <property type="entry name" value="Znf_RING/FYVE/PHD"/>
</dbReference>
<dbReference type="PROSITE" id="PS51698">
    <property type="entry name" value="U_BOX"/>
    <property type="match status" value="1"/>
</dbReference>
<evidence type="ECO:0000259" key="15">
    <source>
        <dbReference type="PROSITE" id="PS51698"/>
    </source>
</evidence>
<accession>A0A1E3P1D3</accession>
<keyword evidence="10 14" id="KW-0833">Ubl conjugation pathway</keyword>
<keyword evidence="6 14" id="KW-0808">Transferase</keyword>
<dbReference type="InterPro" id="IPR038959">
    <property type="entry name" value="Prp19"/>
</dbReference>
<evidence type="ECO:0000313" key="16">
    <source>
        <dbReference type="EMBL" id="ODQ59296.1"/>
    </source>
</evidence>
<evidence type="ECO:0000256" key="13">
    <source>
        <dbReference type="ARBA" id="ARBA00023242"/>
    </source>
</evidence>
<dbReference type="PANTHER" id="PTHR43995">
    <property type="entry name" value="PRE-MRNA-PROCESSING FACTOR 19"/>
    <property type="match status" value="1"/>
</dbReference>
<dbReference type="CDD" id="cd16656">
    <property type="entry name" value="RING-Ubox_PRP19"/>
    <property type="match status" value="1"/>
</dbReference>
<dbReference type="GO" id="GO:0005737">
    <property type="term" value="C:cytoplasm"/>
    <property type="evidence" value="ECO:0007669"/>
    <property type="project" value="TreeGrafter"/>
</dbReference>
<keyword evidence="17" id="KW-1185">Reference proteome</keyword>
<evidence type="ECO:0000313" key="17">
    <source>
        <dbReference type="Proteomes" id="UP000094112"/>
    </source>
</evidence>
<dbReference type="AlphaFoldDB" id="A0A1E3P1D3"/>
<dbReference type="UniPathway" id="UPA00143"/>
<dbReference type="OrthoDB" id="687049at2759"/>
<comment type="catalytic activity">
    <reaction evidence="14">
        <text>S-ubiquitinyl-[E2 ubiquitin-conjugating enzyme]-L-cysteine + [acceptor protein]-L-lysine = [E2 ubiquitin-conjugating enzyme]-L-cysteine + N(6)-ubiquitinyl-[acceptor protein]-L-lysine.</text>
        <dbReference type="EC" id="2.3.2.27"/>
    </reaction>
</comment>
<dbReference type="GO" id="GO:0070534">
    <property type="term" value="P:protein K63-linked ubiquitination"/>
    <property type="evidence" value="ECO:0007669"/>
    <property type="project" value="UniProtKB-UniRule"/>
</dbReference>
<dbReference type="Proteomes" id="UP000094112">
    <property type="component" value="Unassembled WGS sequence"/>
</dbReference>
<comment type="function">
    <text evidence="14">Ubiquitin-protein ligase which is mainly involved pre-mRNA splicing and DNA repair. Required for pre-mRNA splicing as component of the spliceosome.</text>
</comment>
<protein>
    <recommendedName>
        <fullName evidence="14">Pre-mRNA-processing factor 19</fullName>
        <ecNumber evidence="14">2.3.2.27</ecNumber>
    </recommendedName>
</protein>